<dbReference type="SUPFAM" id="SSF82679">
    <property type="entry name" value="N-utilization substance G protein NusG, N-terminal domain"/>
    <property type="match status" value="1"/>
</dbReference>
<dbReference type="RefSeq" id="WP_014810808.1">
    <property type="nucleotide sequence ID" value="NC_018025.1"/>
</dbReference>
<keyword evidence="4" id="KW-1185">Reference proteome</keyword>
<evidence type="ECO:0000313" key="4">
    <source>
        <dbReference type="Proteomes" id="UP000006055"/>
    </source>
</evidence>
<dbReference type="STRING" id="706587.Desti_3006"/>
<keyword evidence="1" id="KW-0804">Transcription</keyword>
<proteinExistence type="predicted"/>
<dbReference type="Proteomes" id="UP000006055">
    <property type="component" value="Chromosome"/>
</dbReference>
<reference evidence="4" key="1">
    <citation type="submission" date="2012-06" db="EMBL/GenBank/DDBJ databases">
        <title>Complete sequence of chromosome of Desulfomonile tiedjei DSM 6799.</title>
        <authorList>
            <person name="Lucas S."/>
            <person name="Copeland A."/>
            <person name="Lapidus A."/>
            <person name="Glavina del Rio T."/>
            <person name="Dalin E."/>
            <person name="Tice H."/>
            <person name="Bruce D."/>
            <person name="Goodwin L."/>
            <person name="Pitluck S."/>
            <person name="Peters L."/>
            <person name="Ovchinnikova G."/>
            <person name="Zeytun A."/>
            <person name="Lu M."/>
            <person name="Kyrpides N."/>
            <person name="Mavromatis K."/>
            <person name="Ivanova N."/>
            <person name="Brettin T."/>
            <person name="Detter J.C."/>
            <person name="Han C."/>
            <person name="Larimer F."/>
            <person name="Land M."/>
            <person name="Hauser L."/>
            <person name="Markowitz V."/>
            <person name="Cheng J.-F."/>
            <person name="Hugenholtz P."/>
            <person name="Woyke T."/>
            <person name="Wu D."/>
            <person name="Spring S."/>
            <person name="Schroeder M."/>
            <person name="Brambilla E."/>
            <person name="Klenk H.-P."/>
            <person name="Eisen J.A."/>
        </authorList>
    </citation>
    <scope>NUCLEOTIDE SEQUENCE [LARGE SCALE GENOMIC DNA]</scope>
    <source>
        <strain evidence="4">ATCC 49306 / DSM 6799 / DCB-1</strain>
    </source>
</reference>
<dbReference type="KEGG" id="dti:Desti_3006"/>
<feature type="domain" description="NusG-like N-terminal" evidence="2">
    <location>
        <begin position="22"/>
        <end position="105"/>
    </location>
</feature>
<dbReference type="CDD" id="cd09895">
    <property type="entry name" value="NGN_SP_UpxY"/>
    <property type="match status" value="1"/>
</dbReference>
<dbReference type="AlphaFoldDB" id="I4C7Y0"/>
<sequence length="182" mass="20857">MTRDVLLSRYPEERPLDEDLGSWWVMHIKPNCEKKIASYFLSRNISYYLPLYKRRTRVGGLKRIREVEVPLFSGYICFALDREKHVLLYDTQKFVRIIKVEDQSAFVGELDAVAKAIASGEELIVKPGLVPGKRVRILSGPLEGIEGVIKRGRTERQFALSVQMFNQSVIVTLDSSTQLELI</sequence>
<dbReference type="eggNOG" id="COG0250">
    <property type="taxonomic scope" value="Bacteria"/>
</dbReference>
<evidence type="ECO:0000256" key="1">
    <source>
        <dbReference type="ARBA" id="ARBA00023163"/>
    </source>
</evidence>
<evidence type="ECO:0000313" key="3">
    <source>
        <dbReference type="EMBL" id="AFM25671.1"/>
    </source>
</evidence>
<accession>I4C7Y0</accession>
<evidence type="ECO:0000259" key="2">
    <source>
        <dbReference type="Pfam" id="PF02357"/>
    </source>
</evidence>
<dbReference type="Pfam" id="PF02357">
    <property type="entry name" value="NusG"/>
    <property type="match status" value="1"/>
</dbReference>
<dbReference type="HOGENOM" id="CLU_067287_5_1_7"/>
<dbReference type="InterPro" id="IPR006645">
    <property type="entry name" value="NGN-like_dom"/>
</dbReference>
<dbReference type="SUPFAM" id="SSF50104">
    <property type="entry name" value="Translation proteins SH3-like domain"/>
    <property type="match status" value="1"/>
</dbReference>
<dbReference type="GO" id="GO:0006354">
    <property type="term" value="P:DNA-templated transcription elongation"/>
    <property type="evidence" value="ECO:0007669"/>
    <property type="project" value="InterPro"/>
</dbReference>
<dbReference type="Gene3D" id="3.30.70.940">
    <property type="entry name" value="NusG, N-terminal domain"/>
    <property type="match status" value="1"/>
</dbReference>
<gene>
    <name evidence="3" type="ordered locus">Desti_3006</name>
</gene>
<dbReference type="InterPro" id="IPR036735">
    <property type="entry name" value="NGN_dom_sf"/>
</dbReference>
<organism evidence="3 4">
    <name type="scientific">Desulfomonile tiedjei (strain ATCC 49306 / DSM 6799 / DCB-1)</name>
    <dbReference type="NCBI Taxonomy" id="706587"/>
    <lineage>
        <taxon>Bacteria</taxon>
        <taxon>Pseudomonadati</taxon>
        <taxon>Thermodesulfobacteriota</taxon>
        <taxon>Desulfomonilia</taxon>
        <taxon>Desulfomonilales</taxon>
        <taxon>Desulfomonilaceae</taxon>
        <taxon>Desulfomonile</taxon>
    </lineage>
</organism>
<name>I4C7Y0_DESTA</name>
<protein>
    <submittedName>
        <fullName evidence="3">Transcription antiterminator</fullName>
    </submittedName>
</protein>
<dbReference type="OrthoDB" id="9790639at2"/>
<dbReference type="InterPro" id="IPR008991">
    <property type="entry name" value="Translation_prot_SH3-like_sf"/>
</dbReference>
<dbReference type="EMBL" id="CP003360">
    <property type="protein sequence ID" value="AFM25671.1"/>
    <property type="molecule type" value="Genomic_DNA"/>
</dbReference>